<evidence type="ECO:0000313" key="2">
    <source>
        <dbReference type="EMBL" id="MET3600366.1"/>
    </source>
</evidence>
<keyword evidence="1" id="KW-1133">Transmembrane helix</keyword>
<dbReference type="EMBL" id="JBEPLY010000007">
    <property type="protein sequence ID" value="MET3600366.1"/>
    <property type="molecule type" value="Genomic_DNA"/>
</dbReference>
<proteinExistence type="predicted"/>
<dbReference type="Proteomes" id="UP001549164">
    <property type="component" value="Unassembled WGS sequence"/>
</dbReference>
<feature type="transmembrane region" description="Helical" evidence="1">
    <location>
        <begin position="31"/>
        <end position="54"/>
    </location>
</feature>
<protein>
    <submittedName>
        <fullName evidence="2">Uncharacterized protein</fullName>
    </submittedName>
</protein>
<organism evidence="2 3">
    <name type="scientific">Martelella mangrovi</name>
    <dbReference type="NCBI Taxonomy" id="1397477"/>
    <lineage>
        <taxon>Bacteria</taxon>
        <taxon>Pseudomonadati</taxon>
        <taxon>Pseudomonadota</taxon>
        <taxon>Alphaproteobacteria</taxon>
        <taxon>Hyphomicrobiales</taxon>
        <taxon>Aurantimonadaceae</taxon>
        <taxon>Martelella</taxon>
    </lineage>
</organism>
<name>A0ABV2IBS0_9HYPH</name>
<evidence type="ECO:0000313" key="3">
    <source>
        <dbReference type="Proteomes" id="UP001549164"/>
    </source>
</evidence>
<dbReference type="RefSeq" id="WP_181190841.1">
    <property type="nucleotide sequence ID" value="NZ_JBEPLY010000007.1"/>
</dbReference>
<reference evidence="2 3" key="1">
    <citation type="submission" date="2024-06" db="EMBL/GenBank/DDBJ databases">
        <title>Genomic Encyclopedia of Type Strains, Phase IV (KMG-IV): sequencing the most valuable type-strain genomes for metagenomic binning, comparative biology and taxonomic classification.</title>
        <authorList>
            <person name="Goeker M."/>
        </authorList>
    </citation>
    <scope>NUCLEOTIDE SEQUENCE [LARGE SCALE GENOMIC DNA]</scope>
    <source>
        <strain evidence="2 3">DSM 28102</strain>
    </source>
</reference>
<gene>
    <name evidence="2" type="ORF">ABID12_002315</name>
</gene>
<sequence length="56" mass="5909">MLTVTDTIKAITVMPERSSRKDQAGNQASELALIAGVLLAATALVIFAAFRLYAVS</sequence>
<keyword evidence="1" id="KW-0812">Transmembrane</keyword>
<accession>A0ABV2IBS0</accession>
<comment type="caution">
    <text evidence="2">The sequence shown here is derived from an EMBL/GenBank/DDBJ whole genome shotgun (WGS) entry which is preliminary data.</text>
</comment>
<evidence type="ECO:0000256" key="1">
    <source>
        <dbReference type="SAM" id="Phobius"/>
    </source>
</evidence>
<keyword evidence="3" id="KW-1185">Reference proteome</keyword>
<keyword evidence="1" id="KW-0472">Membrane</keyword>